<dbReference type="InterPro" id="IPR009003">
    <property type="entry name" value="Peptidase_S1_PA"/>
</dbReference>
<dbReference type="GO" id="GO:0004252">
    <property type="term" value="F:serine-type endopeptidase activity"/>
    <property type="evidence" value="ECO:0007669"/>
    <property type="project" value="InterPro"/>
</dbReference>
<organism evidence="1 2">
    <name type="scientific">Candidatus Sungiibacteriota bacterium</name>
    <dbReference type="NCBI Taxonomy" id="2750080"/>
    <lineage>
        <taxon>Bacteria</taxon>
        <taxon>Candidatus Sungiibacteriota</taxon>
    </lineage>
</organism>
<dbReference type="GO" id="GO:0006508">
    <property type="term" value="P:proteolysis"/>
    <property type="evidence" value="ECO:0007669"/>
    <property type="project" value="UniProtKB-KW"/>
</dbReference>
<dbReference type="SUPFAM" id="SSF50494">
    <property type="entry name" value="Trypsin-like serine proteases"/>
    <property type="match status" value="1"/>
</dbReference>
<keyword evidence="1" id="KW-0645">Protease</keyword>
<proteinExistence type="predicted"/>
<protein>
    <submittedName>
        <fullName evidence="1">Serine protease</fullName>
    </submittedName>
</protein>
<dbReference type="PRINTS" id="PR00834">
    <property type="entry name" value="PROTEASES2C"/>
</dbReference>
<dbReference type="PROSITE" id="PS51257">
    <property type="entry name" value="PROKAR_LIPOPROTEIN"/>
    <property type="match status" value="1"/>
</dbReference>
<dbReference type="Proteomes" id="UP000595618">
    <property type="component" value="Chromosome"/>
</dbReference>
<dbReference type="InterPro" id="IPR001940">
    <property type="entry name" value="Peptidase_S1C"/>
</dbReference>
<name>A0A7T5UQA7_9BACT</name>
<evidence type="ECO:0000313" key="1">
    <source>
        <dbReference type="EMBL" id="QQG44986.1"/>
    </source>
</evidence>
<keyword evidence="1" id="KW-0378">Hydrolase</keyword>
<gene>
    <name evidence="1" type="ORF">HYW89_03200</name>
</gene>
<sequence length="272" mass="29956">MKLGRAGPRGFVISVFMLFMLSGCATISLPRDNEPMGYDYTNVLINRSNFSLERMADSIISLRTVAEFKKGNGEIVKRESFGSGIAVLDKYIITLHHVAFIKALEYNTPFGVLTEPAEKVSENLVLIINGKEWPLQRAIISEKEDVAIFLLPHGVSVPQFPQRIGNSDDLRMGNFIYLIGNPMNGGINVREGIVSGLKPPEALKDVAQLENIFMVSNGLNPGDSGTPIIALRDGSPEIVGLAQGTVMNSQRIGWAIKINVIKKLIREYENKK</sequence>
<reference evidence="1 2" key="1">
    <citation type="submission" date="2020-07" db="EMBL/GenBank/DDBJ databases">
        <title>Huge and variable diversity of episymbiotic CPR bacteria and DPANN archaea in groundwater ecosystems.</title>
        <authorList>
            <person name="He C.Y."/>
            <person name="Keren R."/>
            <person name="Whittaker M."/>
            <person name="Farag I.F."/>
            <person name="Doudna J."/>
            <person name="Cate J.H.D."/>
            <person name="Banfield J.F."/>
        </authorList>
    </citation>
    <scope>NUCLEOTIDE SEQUENCE [LARGE SCALE GENOMIC DNA]</scope>
    <source>
        <strain evidence="1">NC_groundwater_541_Ag_S-0.1um_46_50</strain>
    </source>
</reference>
<accession>A0A7T5UQA7</accession>
<dbReference type="EMBL" id="CP066690">
    <property type="protein sequence ID" value="QQG44986.1"/>
    <property type="molecule type" value="Genomic_DNA"/>
</dbReference>
<dbReference type="AlphaFoldDB" id="A0A7T5UQA7"/>
<evidence type="ECO:0000313" key="2">
    <source>
        <dbReference type="Proteomes" id="UP000595618"/>
    </source>
</evidence>
<dbReference type="Pfam" id="PF13365">
    <property type="entry name" value="Trypsin_2"/>
    <property type="match status" value="1"/>
</dbReference>
<dbReference type="Gene3D" id="2.40.10.120">
    <property type="match status" value="1"/>
</dbReference>